<reference evidence="2" key="1">
    <citation type="journal article" date="2020" name="Fungal Divers.">
        <title>Resolving the Mortierellaceae phylogeny through synthesis of multi-gene phylogenetics and phylogenomics.</title>
        <authorList>
            <person name="Vandepol N."/>
            <person name="Liber J."/>
            <person name="Desiro A."/>
            <person name="Na H."/>
            <person name="Kennedy M."/>
            <person name="Barry K."/>
            <person name="Grigoriev I.V."/>
            <person name="Miller A.N."/>
            <person name="O'Donnell K."/>
            <person name="Stajich J.E."/>
            <person name="Bonito G."/>
        </authorList>
    </citation>
    <scope>NUCLEOTIDE SEQUENCE</scope>
    <source>
        <strain evidence="2">KOD1015</strain>
    </source>
</reference>
<accession>A0A9P6KAR5</accession>
<protein>
    <submittedName>
        <fullName evidence="2">Uncharacterized protein</fullName>
    </submittedName>
</protein>
<feature type="compositionally biased region" description="Low complexity" evidence="1">
    <location>
        <begin position="32"/>
        <end position="48"/>
    </location>
</feature>
<feature type="region of interest" description="Disordered" evidence="1">
    <location>
        <begin position="130"/>
        <end position="157"/>
    </location>
</feature>
<comment type="caution">
    <text evidence="2">The sequence shown here is derived from an EMBL/GenBank/DDBJ whole genome shotgun (WGS) entry which is preliminary data.</text>
</comment>
<dbReference type="EMBL" id="JAABOA010004359">
    <property type="protein sequence ID" value="KAF9577797.1"/>
    <property type="molecule type" value="Genomic_DNA"/>
</dbReference>
<keyword evidence="3" id="KW-1185">Reference proteome</keyword>
<gene>
    <name evidence="2" type="ORF">BGW38_006756</name>
</gene>
<feature type="compositionally biased region" description="Polar residues" evidence="1">
    <location>
        <begin position="138"/>
        <end position="155"/>
    </location>
</feature>
<feature type="compositionally biased region" description="Polar residues" evidence="1">
    <location>
        <begin position="49"/>
        <end position="59"/>
    </location>
</feature>
<feature type="region of interest" description="Disordered" evidence="1">
    <location>
        <begin position="188"/>
        <end position="226"/>
    </location>
</feature>
<dbReference type="Proteomes" id="UP000780801">
    <property type="component" value="Unassembled WGS sequence"/>
</dbReference>
<organism evidence="2 3">
    <name type="scientific">Lunasporangiospora selenospora</name>
    <dbReference type="NCBI Taxonomy" id="979761"/>
    <lineage>
        <taxon>Eukaryota</taxon>
        <taxon>Fungi</taxon>
        <taxon>Fungi incertae sedis</taxon>
        <taxon>Mucoromycota</taxon>
        <taxon>Mortierellomycotina</taxon>
        <taxon>Mortierellomycetes</taxon>
        <taxon>Mortierellales</taxon>
        <taxon>Mortierellaceae</taxon>
        <taxon>Lunasporangiospora</taxon>
    </lineage>
</organism>
<name>A0A9P6KAR5_9FUNG</name>
<proteinExistence type="predicted"/>
<evidence type="ECO:0000256" key="1">
    <source>
        <dbReference type="SAM" id="MobiDB-lite"/>
    </source>
</evidence>
<sequence length="440" mass="47851">MQNTSVRPPALTEALGNQKARPSPARPKKSLPLKPLQLQQPRMQQQTSITPHITRSGSPANHKGAKAAAQTGSGDRLGKRSKMEIFQDNKAGSKTAKRPRVAYSEDVTDVDDVENKENMDPEQEAIHRAFNESKPLQDKTNQMWSKGQTPLSPTSKMVEKISTLTRKSSSTTKTVNDENTVNTTTATVKTVTTPSRKKASTLSVTPARAKNLVRPSPVNPKDVLPPRQRAHTVGAVTTLSAPINPIAPPKATDIAQRRKSLVQTDQGPVSKQALETKAFVDNELHGTSCAGLTPGSGLISKFVTSADDDFSKARDELYRPQSSITGLEQGHTQSYQEIQASQESDGYPSSQEETFPMPNFLLHDLPEDQEFFVGGSDDDGQVGNLEDGTVDYEFVPSSTEVTTDFLPKLKIDPSNSTMKSTSFVDGVWCMDDFRGGVSSI</sequence>
<feature type="non-terminal residue" evidence="2">
    <location>
        <position position="440"/>
    </location>
</feature>
<feature type="compositionally biased region" description="Basic and acidic residues" evidence="1">
    <location>
        <begin position="76"/>
        <end position="87"/>
    </location>
</feature>
<dbReference type="AlphaFoldDB" id="A0A9P6KAR5"/>
<dbReference type="OrthoDB" id="2441893at2759"/>
<evidence type="ECO:0000313" key="3">
    <source>
        <dbReference type="Proteomes" id="UP000780801"/>
    </source>
</evidence>
<feature type="region of interest" description="Disordered" evidence="1">
    <location>
        <begin position="1"/>
        <end position="102"/>
    </location>
</feature>
<evidence type="ECO:0000313" key="2">
    <source>
        <dbReference type="EMBL" id="KAF9577797.1"/>
    </source>
</evidence>